<evidence type="ECO:0000256" key="1">
    <source>
        <dbReference type="SAM" id="MobiDB-lite"/>
    </source>
</evidence>
<feature type="region of interest" description="Disordered" evidence="1">
    <location>
        <begin position="60"/>
        <end position="178"/>
    </location>
</feature>
<dbReference type="AlphaFoldDB" id="A0A4V2MVT3"/>
<organism evidence="3 4">
    <name type="scientific">Steccherinum ochraceum</name>
    <dbReference type="NCBI Taxonomy" id="92696"/>
    <lineage>
        <taxon>Eukaryota</taxon>
        <taxon>Fungi</taxon>
        <taxon>Dikarya</taxon>
        <taxon>Basidiomycota</taxon>
        <taxon>Agaricomycotina</taxon>
        <taxon>Agaricomycetes</taxon>
        <taxon>Polyporales</taxon>
        <taxon>Steccherinaceae</taxon>
        <taxon>Steccherinum</taxon>
    </lineage>
</organism>
<dbReference type="EMBL" id="RWJN01000280">
    <property type="protein sequence ID" value="TCD63717.1"/>
    <property type="molecule type" value="Genomic_DNA"/>
</dbReference>
<protein>
    <submittedName>
        <fullName evidence="3">Uncharacterized protein</fullName>
    </submittedName>
</protein>
<evidence type="ECO:0000313" key="4">
    <source>
        <dbReference type="Proteomes" id="UP000292702"/>
    </source>
</evidence>
<comment type="caution">
    <text evidence="3">The sequence shown here is derived from an EMBL/GenBank/DDBJ whole genome shotgun (WGS) entry which is preliminary data.</text>
</comment>
<keyword evidence="2" id="KW-0732">Signal</keyword>
<feature type="compositionally biased region" description="Polar residues" evidence="1">
    <location>
        <begin position="63"/>
        <end position="72"/>
    </location>
</feature>
<dbReference type="Proteomes" id="UP000292702">
    <property type="component" value="Unassembled WGS sequence"/>
</dbReference>
<feature type="chain" id="PRO_5020929773" evidence="2">
    <location>
        <begin position="21"/>
        <end position="178"/>
    </location>
</feature>
<keyword evidence="4" id="KW-1185">Reference proteome</keyword>
<feature type="signal peptide" evidence="2">
    <location>
        <begin position="1"/>
        <end position="20"/>
    </location>
</feature>
<name>A0A4V2MVT3_9APHY</name>
<evidence type="ECO:0000256" key="2">
    <source>
        <dbReference type="SAM" id="SignalP"/>
    </source>
</evidence>
<gene>
    <name evidence="3" type="ORF">EIP91_005088</name>
</gene>
<proteinExistence type="predicted"/>
<accession>A0A4V2MVT3</accession>
<reference evidence="3 4" key="1">
    <citation type="submission" date="2018-11" db="EMBL/GenBank/DDBJ databases">
        <title>Genome assembly of Steccherinum ochraceum LE-BIN_3174, the white-rot fungus of the Steccherinaceae family (The Residual Polyporoid clade, Polyporales, Basidiomycota).</title>
        <authorList>
            <person name="Fedorova T.V."/>
            <person name="Glazunova O.A."/>
            <person name="Landesman E.O."/>
            <person name="Moiseenko K.V."/>
            <person name="Psurtseva N.V."/>
            <person name="Savinova O.S."/>
            <person name="Shakhova N.V."/>
            <person name="Tyazhelova T.V."/>
            <person name="Vasina D.V."/>
        </authorList>
    </citation>
    <scope>NUCLEOTIDE SEQUENCE [LARGE SCALE GENOMIC DNA]</scope>
    <source>
        <strain evidence="3 4">LE-BIN_3174</strain>
    </source>
</reference>
<evidence type="ECO:0000313" key="3">
    <source>
        <dbReference type="EMBL" id="TCD63717.1"/>
    </source>
</evidence>
<sequence>MRIITVSTALFAFASTTTLAAPLFEDAARAHQRSVVARDDLQSFTVRDIQVGSMDPDARLKLRSTNPASSRSGIMLKRVNLPSIDVHSPPEGDKLPPLQPSQPPESGNKHPAVQTATSHGPNNRPLDPADPPGGLPKIQGVPLLPHGGGVPTSSNVQHKADGGPGLSAGTTRLWRPPA</sequence>